<dbReference type="EMBL" id="CM056809">
    <property type="protein sequence ID" value="KAJ8650515.1"/>
    <property type="molecule type" value="Genomic_DNA"/>
</dbReference>
<organism evidence="1 2">
    <name type="scientific">Persea americana</name>
    <name type="common">Avocado</name>
    <dbReference type="NCBI Taxonomy" id="3435"/>
    <lineage>
        <taxon>Eukaryota</taxon>
        <taxon>Viridiplantae</taxon>
        <taxon>Streptophyta</taxon>
        <taxon>Embryophyta</taxon>
        <taxon>Tracheophyta</taxon>
        <taxon>Spermatophyta</taxon>
        <taxon>Magnoliopsida</taxon>
        <taxon>Magnoliidae</taxon>
        <taxon>Laurales</taxon>
        <taxon>Lauraceae</taxon>
        <taxon>Persea</taxon>
    </lineage>
</organism>
<proteinExistence type="predicted"/>
<evidence type="ECO:0000313" key="1">
    <source>
        <dbReference type="EMBL" id="KAJ8650515.1"/>
    </source>
</evidence>
<accession>A0ACC2MXP5</accession>
<evidence type="ECO:0000313" key="2">
    <source>
        <dbReference type="Proteomes" id="UP001234297"/>
    </source>
</evidence>
<comment type="caution">
    <text evidence="1">The sequence shown here is derived from an EMBL/GenBank/DDBJ whole genome shotgun (WGS) entry which is preliminary data.</text>
</comment>
<keyword evidence="2" id="KW-1185">Reference proteome</keyword>
<sequence>MEEKDEIQQNHLPPSEEIIEEKPNNGVETNHTVRSNKQNHEEAKEHETVSDAEKVGETKEAKQAISSPLQKGKAKVGGKQRKAKPTIPQPFSLATERRMSSREKRNGVDSDHPILKSTSFNYKYHAQTSQRVERSAQVRLGTAANKSTSPRSLPTDKPTEKNQQEEEELELKKPRKSPTLKASPLSSFDKKAPQNPELKKILLTRPLLHQGNRSISESPPRQSKSISELSNNKMEAFKRSTSISKLRNNKMEAITENSSTKINSANTMSSESRTTKPEAIHRRSKSISELSINKMQAFKRSK</sequence>
<name>A0ACC2MXP5_PERAE</name>
<reference evidence="1 2" key="1">
    <citation type="journal article" date="2022" name="Hortic Res">
        <title>A haplotype resolved chromosomal level avocado genome allows analysis of novel avocado genes.</title>
        <authorList>
            <person name="Nath O."/>
            <person name="Fletcher S.J."/>
            <person name="Hayward A."/>
            <person name="Shaw L.M."/>
            <person name="Masouleh A.K."/>
            <person name="Furtado A."/>
            <person name="Henry R.J."/>
            <person name="Mitter N."/>
        </authorList>
    </citation>
    <scope>NUCLEOTIDE SEQUENCE [LARGE SCALE GENOMIC DNA]</scope>
    <source>
        <strain evidence="2">cv. Hass</strain>
    </source>
</reference>
<protein>
    <submittedName>
        <fullName evidence="1">Uncharacterized protein</fullName>
    </submittedName>
</protein>
<dbReference type="Proteomes" id="UP001234297">
    <property type="component" value="Chromosome 1"/>
</dbReference>
<gene>
    <name evidence="1" type="ORF">MRB53_003538</name>
</gene>